<dbReference type="AlphaFoldDB" id="A0A9N8EQY0"/>
<evidence type="ECO:0000313" key="3">
    <source>
        <dbReference type="Proteomes" id="UP001153069"/>
    </source>
</evidence>
<accession>A0A9N8EQY0</accession>
<keyword evidence="1" id="KW-0472">Membrane</keyword>
<reference evidence="2" key="1">
    <citation type="submission" date="2020-06" db="EMBL/GenBank/DDBJ databases">
        <authorList>
            <consortium name="Plant Systems Biology data submission"/>
        </authorList>
    </citation>
    <scope>NUCLEOTIDE SEQUENCE</scope>
    <source>
        <strain evidence="2">D6</strain>
    </source>
</reference>
<comment type="caution">
    <text evidence="2">The sequence shown here is derived from an EMBL/GenBank/DDBJ whole genome shotgun (WGS) entry which is preliminary data.</text>
</comment>
<keyword evidence="1" id="KW-1133">Transmembrane helix</keyword>
<gene>
    <name evidence="2" type="ORF">SEMRO_1706_G292520.1</name>
</gene>
<dbReference type="Proteomes" id="UP001153069">
    <property type="component" value="Unassembled WGS sequence"/>
</dbReference>
<evidence type="ECO:0000256" key="1">
    <source>
        <dbReference type="SAM" id="Phobius"/>
    </source>
</evidence>
<name>A0A9N8EQY0_9STRA</name>
<evidence type="ECO:0000313" key="2">
    <source>
        <dbReference type="EMBL" id="CAB9525651.1"/>
    </source>
</evidence>
<feature type="transmembrane region" description="Helical" evidence="1">
    <location>
        <begin position="43"/>
        <end position="62"/>
    </location>
</feature>
<feature type="transmembrane region" description="Helical" evidence="1">
    <location>
        <begin position="83"/>
        <end position="114"/>
    </location>
</feature>
<keyword evidence="3" id="KW-1185">Reference proteome</keyword>
<protein>
    <submittedName>
        <fullName evidence="2">Uncharacterized protein</fullName>
    </submittedName>
</protein>
<organism evidence="2 3">
    <name type="scientific">Seminavis robusta</name>
    <dbReference type="NCBI Taxonomy" id="568900"/>
    <lineage>
        <taxon>Eukaryota</taxon>
        <taxon>Sar</taxon>
        <taxon>Stramenopiles</taxon>
        <taxon>Ochrophyta</taxon>
        <taxon>Bacillariophyta</taxon>
        <taxon>Bacillariophyceae</taxon>
        <taxon>Bacillariophycidae</taxon>
        <taxon>Naviculales</taxon>
        <taxon>Naviculaceae</taxon>
        <taxon>Seminavis</taxon>
    </lineage>
</organism>
<proteinExistence type="predicted"/>
<sequence length="117" mass="12755">MDSLGCCTCDGAFVVELIASLDLLSDILVIIQVAGEYPGAEDYGTLFHTGVGFWAIHGYIRLIHEGMAISKKPTGGKSQLSRLAYGSLGLVWALVGSFVLLESCFASFYCHWILFWD</sequence>
<keyword evidence="1" id="KW-0812">Transmembrane</keyword>
<dbReference type="EMBL" id="CAICTM010001704">
    <property type="protein sequence ID" value="CAB9525651.1"/>
    <property type="molecule type" value="Genomic_DNA"/>
</dbReference>
<feature type="transmembrane region" description="Helical" evidence="1">
    <location>
        <begin position="12"/>
        <end position="31"/>
    </location>
</feature>